<evidence type="ECO:0000256" key="3">
    <source>
        <dbReference type="PROSITE-ProRule" id="PRU00221"/>
    </source>
</evidence>
<dbReference type="SUPFAM" id="SSF50978">
    <property type="entry name" value="WD40 repeat-like"/>
    <property type="match status" value="1"/>
</dbReference>
<dbReference type="InterPro" id="IPR001680">
    <property type="entry name" value="WD40_rpt"/>
</dbReference>
<name>A0A8J7TNE3_9BACT</name>
<dbReference type="PROSITE" id="PS50294">
    <property type="entry name" value="WD_REPEATS_REGION"/>
    <property type="match status" value="1"/>
</dbReference>
<evidence type="ECO:0000313" key="6">
    <source>
        <dbReference type="Proteomes" id="UP000664277"/>
    </source>
</evidence>
<dbReference type="PANTHER" id="PTHR19848:SF8">
    <property type="entry name" value="F-BOX AND WD REPEAT DOMAIN CONTAINING 7"/>
    <property type="match status" value="1"/>
</dbReference>
<dbReference type="InterPro" id="IPR036322">
    <property type="entry name" value="WD40_repeat_dom_sf"/>
</dbReference>
<dbReference type="AlphaFoldDB" id="A0A8J7TNE3"/>
<evidence type="ECO:0000256" key="2">
    <source>
        <dbReference type="ARBA" id="ARBA00022737"/>
    </source>
</evidence>
<feature type="repeat" description="WD" evidence="3">
    <location>
        <begin position="185"/>
        <end position="226"/>
    </location>
</feature>
<dbReference type="InterPro" id="IPR024977">
    <property type="entry name" value="Apc4-like_WD40_dom"/>
</dbReference>
<organism evidence="5 6">
    <name type="scientific">Candidatus Obscuribacter phosphatis</name>
    <dbReference type="NCBI Taxonomy" id="1906157"/>
    <lineage>
        <taxon>Bacteria</taxon>
        <taxon>Bacillati</taxon>
        <taxon>Candidatus Melainabacteria</taxon>
        <taxon>Candidatus Obscuribacterales</taxon>
        <taxon>Candidatus Obscuribacteraceae</taxon>
        <taxon>Candidatus Obscuribacter</taxon>
    </lineage>
</organism>
<feature type="repeat" description="WD" evidence="3">
    <location>
        <begin position="62"/>
        <end position="103"/>
    </location>
</feature>
<reference evidence="5" key="1">
    <citation type="submission" date="2021-02" db="EMBL/GenBank/DDBJ databases">
        <title>Genome-Resolved Metagenomics of a Microbial Community Performing Photosynthetic Biological Nutrient Removal.</title>
        <authorList>
            <person name="Mcdaniel E.A."/>
        </authorList>
    </citation>
    <scope>NUCLEOTIDE SEQUENCE</scope>
    <source>
        <strain evidence="5">UWPOB_OBS1</strain>
    </source>
</reference>
<accession>A0A8J7TNE3</accession>
<dbReference type="InterPro" id="IPR015943">
    <property type="entry name" value="WD40/YVTN_repeat-like_dom_sf"/>
</dbReference>
<dbReference type="EMBL" id="JAFLCK010000024">
    <property type="protein sequence ID" value="MBN8661730.1"/>
    <property type="molecule type" value="Genomic_DNA"/>
</dbReference>
<dbReference type="Pfam" id="PF12894">
    <property type="entry name" value="ANAPC4_WD40"/>
    <property type="match status" value="1"/>
</dbReference>
<dbReference type="Proteomes" id="UP000664277">
    <property type="component" value="Unassembled WGS sequence"/>
</dbReference>
<evidence type="ECO:0000256" key="1">
    <source>
        <dbReference type="ARBA" id="ARBA00022574"/>
    </source>
</evidence>
<proteinExistence type="predicted"/>
<keyword evidence="2" id="KW-0677">Repeat</keyword>
<dbReference type="PROSITE" id="PS50082">
    <property type="entry name" value="WD_REPEATS_2"/>
    <property type="match status" value="3"/>
</dbReference>
<gene>
    <name evidence="5" type="ORF">J0M35_15295</name>
</gene>
<evidence type="ECO:0000313" key="5">
    <source>
        <dbReference type="EMBL" id="MBN8661730.1"/>
    </source>
</evidence>
<dbReference type="PANTHER" id="PTHR19848">
    <property type="entry name" value="WD40 REPEAT PROTEIN"/>
    <property type="match status" value="1"/>
</dbReference>
<evidence type="ECO:0000259" key="4">
    <source>
        <dbReference type="Pfam" id="PF12894"/>
    </source>
</evidence>
<protein>
    <recommendedName>
        <fullName evidence="4">Anaphase-promoting complex subunit 4-like WD40 domain-containing protein</fullName>
    </recommendedName>
</protein>
<dbReference type="Gene3D" id="2.130.10.10">
    <property type="entry name" value="YVTN repeat-like/Quinoprotein amine dehydrogenase"/>
    <property type="match status" value="2"/>
</dbReference>
<dbReference type="SMART" id="SM00320">
    <property type="entry name" value="WD40"/>
    <property type="match status" value="8"/>
</dbReference>
<feature type="domain" description="Anaphase-promoting complex subunit 4-like WD40" evidence="4">
    <location>
        <begin position="21"/>
        <end position="75"/>
    </location>
</feature>
<comment type="caution">
    <text evidence="5">The sequence shown here is derived from an EMBL/GenBank/DDBJ whole genome shotgun (WGS) entry which is preliminary data.</text>
</comment>
<dbReference type="Pfam" id="PF00400">
    <property type="entry name" value="WD40"/>
    <property type="match status" value="2"/>
</dbReference>
<sequence>MPGERTTLEPQIREMAPLWRTGLDDYVNEISFSPNGDLLAAADASGAISIISLDDGKLRGKWQAHQLGTLKVQWSRSGKYLASGGQDAKLIVYDSKDFSRVAEMSLRRGWIENLLWHRKDDLLLAACGKQVKLYSFDGHLIQDFVEQKSTISDLVWHPQIPDMFATSGYSQATIWHVGQDSPRRTLAWKGSILKIDYSPNGKVLAAGCQDSSAHVWLLPGGSDLRMDGYATKVKELTWDSDSTFLASGGGPQAVIWDFSGKGPAGSKPEMLAGHDGFISVLKFAPSGLLLASGGLDGLIFIRDLSYLKKRKAQPAPWLVHHQEGAEVSCLNWRGALSLAAGYSDGTIAFFQIK</sequence>
<feature type="repeat" description="WD" evidence="3">
    <location>
        <begin position="271"/>
        <end position="305"/>
    </location>
</feature>
<keyword evidence="1 3" id="KW-0853">WD repeat</keyword>